<dbReference type="InterPro" id="IPR007014">
    <property type="entry name" value="FUN14"/>
</dbReference>
<dbReference type="InParanoid" id="A0A0D2BCL6"/>
<proteinExistence type="inferred from homology"/>
<dbReference type="HOGENOM" id="CLU_106353_1_1_1"/>
<reference evidence="7 8" key="1">
    <citation type="submission" date="2015-01" db="EMBL/GenBank/DDBJ databases">
        <title>The Genome Sequence of Ochroconis gallopava CBS43764.</title>
        <authorList>
            <consortium name="The Broad Institute Genomics Platform"/>
            <person name="Cuomo C."/>
            <person name="de Hoog S."/>
            <person name="Gorbushina A."/>
            <person name="Stielow B."/>
            <person name="Teixiera M."/>
            <person name="Abouelleil A."/>
            <person name="Chapman S.B."/>
            <person name="Priest M."/>
            <person name="Young S.K."/>
            <person name="Wortman J."/>
            <person name="Nusbaum C."/>
            <person name="Birren B."/>
        </authorList>
    </citation>
    <scope>NUCLEOTIDE SEQUENCE [LARGE SCALE GENOMIC DNA]</scope>
    <source>
        <strain evidence="7 8">CBS 43764</strain>
    </source>
</reference>
<comment type="subcellular location">
    <subcellularLocation>
        <location evidence="1">Membrane</location>
    </subcellularLocation>
</comment>
<comment type="similarity">
    <text evidence="2">Belongs to the FUN14 family.</text>
</comment>
<evidence type="ECO:0000256" key="4">
    <source>
        <dbReference type="ARBA" id="ARBA00022989"/>
    </source>
</evidence>
<evidence type="ECO:0000313" key="7">
    <source>
        <dbReference type="EMBL" id="KIW09124.1"/>
    </source>
</evidence>
<evidence type="ECO:0000313" key="8">
    <source>
        <dbReference type="Proteomes" id="UP000053259"/>
    </source>
</evidence>
<gene>
    <name evidence="7" type="ORF">PV09_00066</name>
</gene>
<dbReference type="AlphaFoldDB" id="A0A0D2BCL6"/>
<dbReference type="GO" id="GO:0016020">
    <property type="term" value="C:membrane"/>
    <property type="evidence" value="ECO:0007669"/>
    <property type="project" value="UniProtKB-SubCell"/>
</dbReference>
<evidence type="ECO:0000256" key="6">
    <source>
        <dbReference type="SAM" id="SignalP"/>
    </source>
</evidence>
<keyword evidence="5" id="KW-0472">Membrane</keyword>
<evidence type="ECO:0000256" key="2">
    <source>
        <dbReference type="ARBA" id="ARBA00009160"/>
    </source>
</evidence>
<feature type="signal peptide" evidence="6">
    <location>
        <begin position="1"/>
        <end position="23"/>
    </location>
</feature>
<dbReference type="EMBL" id="KN847529">
    <property type="protein sequence ID" value="KIW09124.1"/>
    <property type="molecule type" value="Genomic_DNA"/>
</dbReference>
<dbReference type="GeneID" id="27308039"/>
<evidence type="ECO:0000256" key="1">
    <source>
        <dbReference type="ARBA" id="ARBA00004370"/>
    </source>
</evidence>
<feature type="chain" id="PRO_5002239039" description="Fun14 family protein" evidence="6">
    <location>
        <begin position="24"/>
        <end position="165"/>
    </location>
</feature>
<dbReference type="STRING" id="253628.A0A0D2BCL6"/>
<keyword evidence="6" id="KW-0732">Signal</keyword>
<dbReference type="RefSeq" id="XP_016218993.1">
    <property type="nucleotide sequence ID" value="XM_016352736.1"/>
</dbReference>
<evidence type="ECO:0000256" key="3">
    <source>
        <dbReference type="ARBA" id="ARBA00022692"/>
    </source>
</evidence>
<name>A0A0D2BCL6_9PEZI</name>
<dbReference type="Proteomes" id="UP000053259">
    <property type="component" value="Unassembled WGS sequence"/>
</dbReference>
<dbReference type="OrthoDB" id="3990500at2759"/>
<keyword evidence="8" id="KW-1185">Reference proteome</keyword>
<dbReference type="Pfam" id="PF04930">
    <property type="entry name" value="FUN14"/>
    <property type="match status" value="1"/>
</dbReference>
<keyword evidence="4" id="KW-1133">Transmembrane helix</keyword>
<evidence type="ECO:0008006" key="9">
    <source>
        <dbReference type="Google" id="ProtNLM"/>
    </source>
</evidence>
<accession>A0A0D2BCL6</accession>
<sequence length="165" mass="17751">MASGLFLLRRSLLPSFRLSPAAAAACCTTLVAAPLLVHQLQRPVLMDSFSMQQSPALRTYQREAKTPIVKDGRLNERALRQVSAGSILGLAGGVLVSFFSKPLALLIGLLIVGVQALESRGIHIVPYQRIQGYVKGINLRGALQDNVAFKLSFGVTFALAAFAQF</sequence>
<evidence type="ECO:0000256" key="5">
    <source>
        <dbReference type="ARBA" id="ARBA00023136"/>
    </source>
</evidence>
<protein>
    <recommendedName>
        <fullName evidence="9">Fun14 family protein</fullName>
    </recommendedName>
</protein>
<organism evidence="7 8">
    <name type="scientific">Verruconis gallopava</name>
    <dbReference type="NCBI Taxonomy" id="253628"/>
    <lineage>
        <taxon>Eukaryota</taxon>
        <taxon>Fungi</taxon>
        <taxon>Dikarya</taxon>
        <taxon>Ascomycota</taxon>
        <taxon>Pezizomycotina</taxon>
        <taxon>Dothideomycetes</taxon>
        <taxon>Pleosporomycetidae</taxon>
        <taxon>Venturiales</taxon>
        <taxon>Sympoventuriaceae</taxon>
        <taxon>Verruconis</taxon>
    </lineage>
</organism>
<keyword evidence="3" id="KW-0812">Transmembrane</keyword>
<dbReference type="VEuPathDB" id="FungiDB:PV09_00066"/>